<dbReference type="GO" id="GO:0008194">
    <property type="term" value="F:UDP-glycosyltransferase activity"/>
    <property type="evidence" value="ECO:0007669"/>
    <property type="project" value="InterPro"/>
</dbReference>
<sequence>MTDSQVHPLRKILLVVTTGGFTHAAPVLEIGRVLAERGHTIEFATLEGQEDWITEYDFVSNLHILGPGSTSEQLAWDISKGIGKAMASEYLWTYLGLKKIMDDMTMRPAMIIADFFVEAANDIHVQYNVPIAIMRPNLPPFHLLRSYIPGQPGLQLPGALTSENTSMWLRIKNEINCLRDFPAIFRAARGIKKMRNDHGIFFPNHKPKKPDYLTLINSFYGLQLLHDLPPTCVPIGPLLSPNYPPLDDQCGSFLSRRKSVLYIALGTYSILPLGDAAAITHDVFCLMDKKLIDGVIWTMAKICREGLKKFSVGVSKTEVMSYLLDNKHPDFLFHFPGSQRAILAHNSTKLCFTHGGVSSANEALYHCKPVLMMGIFDDQLTNCAQLVAGGAAESLSKTDELFDKAKKILSEDNGSYQHNLLQLKRFSDIAAHRKYHAANLIEQLMYNKELRFKDGKELQSMHLRTADICISAYEAKNRVLNVASEPVQGLA</sequence>
<name>A0A1V6PA95_PENDC</name>
<evidence type="ECO:0000313" key="4">
    <source>
        <dbReference type="Proteomes" id="UP000191522"/>
    </source>
</evidence>
<keyword evidence="2" id="KW-0808">Transferase</keyword>
<dbReference type="InterPro" id="IPR050271">
    <property type="entry name" value="UDP-glycosyltransferase"/>
</dbReference>
<evidence type="ECO:0000256" key="1">
    <source>
        <dbReference type="ARBA" id="ARBA00022676"/>
    </source>
</evidence>
<dbReference type="OMA" id="ANEGLYH"/>
<evidence type="ECO:0000313" key="3">
    <source>
        <dbReference type="EMBL" id="OQD73934.1"/>
    </source>
</evidence>
<dbReference type="STRING" id="69771.A0A1V6PA95"/>
<dbReference type="Gene3D" id="3.40.50.2000">
    <property type="entry name" value="Glycogen Phosphorylase B"/>
    <property type="match status" value="2"/>
</dbReference>
<proteinExistence type="predicted"/>
<dbReference type="InterPro" id="IPR002213">
    <property type="entry name" value="UDP_glucos_trans"/>
</dbReference>
<dbReference type="EMBL" id="MDYL01000013">
    <property type="protein sequence ID" value="OQD73934.1"/>
    <property type="molecule type" value="Genomic_DNA"/>
</dbReference>
<keyword evidence="4" id="KW-1185">Reference proteome</keyword>
<dbReference type="OrthoDB" id="5835829at2759"/>
<dbReference type="AlphaFoldDB" id="A0A1V6PA95"/>
<protein>
    <submittedName>
        <fullName evidence="3">Uncharacterized protein</fullName>
    </submittedName>
</protein>
<dbReference type="PANTHER" id="PTHR48043">
    <property type="entry name" value="EG:EG0003.4 PROTEIN-RELATED"/>
    <property type="match status" value="1"/>
</dbReference>
<accession>A0A1V6PA95</accession>
<dbReference type="CDD" id="cd03784">
    <property type="entry name" value="GT1_Gtf-like"/>
    <property type="match status" value="1"/>
</dbReference>
<organism evidence="3 4">
    <name type="scientific">Penicillium decumbens</name>
    <dbReference type="NCBI Taxonomy" id="69771"/>
    <lineage>
        <taxon>Eukaryota</taxon>
        <taxon>Fungi</taxon>
        <taxon>Dikarya</taxon>
        <taxon>Ascomycota</taxon>
        <taxon>Pezizomycotina</taxon>
        <taxon>Eurotiomycetes</taxon>
        <taxon>Eurotiomycetidae</taxon>
        <taxon>Eurotiales</taxon>
        <taxon>Aspergillaceae</taxon>
        <taxon>Penicillium</taxon>
    </lineage>
</organism>
<reference evidence="4" key="1">
    <citation type="journal article" date="2017" name="Nat. Microbiol.">
        <title>Global analysis of biosynthetic gene clusters reveals vast potential of secondary metabolite production in Penicillium species.</title>
        <authorList>
            <person name="Nielsen J.C."/>
            <person name="Grijseels S."/>
            <person name="Prigent S."/>
            <person name="Ji B."/>
            <person name="Dainat J."/>
            <person name="Nielsen K.F."/>
            <person name="Frisvad J.C."/>
            <person name="Workman M."/>
            <person name="Nielsen J."/>
        </authorList>
    </citation>
    <scope>NUCLEOTIDE SEQUENCE [LARGE SCALE GENOMIC DNA]</scope>
    <source>
        <strain evidence="4">IBT 11843</strain>
    </source>
</reference>
<dbReference type="Proteomes" id="UP000191522">
    <property type="component" value="Unassembled WGS sequence"/>
</dbReference>
<comment type="caution">
    <text evidence="3">The sequence shown here is derived from an EMBL/GenBank/DDBJ whole genome shotgun (WGS) entry which is preliminary data.</text>
</comment>
<evidence type="ECO:0000256" key="2">
    <source>
        <dbReference type="ARBA" id="ARBA00022679"/>
    </source>
</evidence>
<dbReference type="Pfam" id="PF00201">
    <property type="entry name" value="UDPGT"/>
    <property type="match status" value="1"/>
</dbReference>
<keyword evidence="1" id="KW-0328">Glycosyltransferase</keyword>
<dbReference type="SUPFAM" id="SSF53756">
    <property type="entry name" value="UDP-Glycosyltransferase/glycogen phosphorylase"/>
    <property type="match status" value="1"/>
</dbReference>
<gene>
    <name evidence="3" type="ORF">PENDEC_c013G07180</name>
</gene>
<dbReference type="PANTHER" id="PTHR48043:SF145">
    <property type="entry name" value="FI06409P-RELATED"/>
    <property type="match status" value="1"/>
</dbReference>